<accession>G0UN79</accession>
<feature type="compositionally biased region" description="Basic and acidic residues" evidence="7">
    <location>
        <begin position="275"/>
        <end position="297"/>
    </location>
</feature>
<feature type="region of interest" description="Disordered" evidence="7">
    <location>
        <begin position="234"/>
        <end position="310"/>
    </location>
</feature>
<dbReference type="GO" id="GO:0016020">
    <property type="term" value="C:membrane"/>
    <property type="evidence" value="ECO:0007669"/>
    <property type="project" value="UniProtKB-SubCell"/>
</dbReference>
<dbReference type="VEuPathDB" id="TriTrypDB:TcIL3000_6_670"/>
<feature type="transmembrane region" description="Helical" evidence="8">
    <location>
        <begin position="67"/>
        <end position="92"/>
    </location>
</feature>
<keyword evidence="6 8" id="KW-0472">Membrane</keyword>
<reference evidence="9" key="1">
    <citation type="journal article" date="2012" name="Proc. Natl. Acad. Sci. U.S.A.">
        <title>Antigenic diversity is generated by distinct evolutionary mechanisms in African trypanosome species.</title>
        <authorList>
            <person name="Jackson A.P."/>
            <person name="Berry A."/>
            <person name="Aslett M."/>
            <person name="Allison H.C."/>
            <person name="Burton P."/>
            <person name="Vavrova-Anderson J."/>
            <person name="Brown R."/>
            <person name="Browne H."/>
            <person name="Corton N."/>
            <person name="Hauser H."/>
            <person name="Gamble J."/>
            <person name="Gilderthorp R."/>
            <person name="Marcello L."/>
            <person name="McQuillan J."/>
            <person name="Otto T.D."/>
            <person name="Quail M.A."/>
            <person name="Sanders M.J."/>
            <person name="van Tonder A."/>
            <person name="Ginger M.L."/>
            <person name="Field M.C."/>
            <person name="Barry J.D."/>
            <person name="Hertz-Fowler C."/>
            <person name="Berriman M."/>
        </authorList>
    </citation>
    <scope>NUCLEOTIDE SEQUENCE</scope>
    <source>
        <strain evidence="9">IL3000</strain>
    </source>
</reference>
<dbReference type="EMBL" id="HE575319">
    <property type="protein sequence ID" value="CCC90839.1"/>
    <property type="molecule type" value="Genomic_DNA"/>
</dbReference>
<evidence type="ECO:0000313" key="9">
    <source>
        <dbReference type="EMBL" id="CCC90839.1"/>
    </source>
</evidence>
<evidence type="ECO:0000256" key="8">
    <source>
        <dbReference type="SAM" id="Phobius"/>
    </source>
</evidence>
<evidence type="ECO:0000256" key="4">
    <source>
        <dbReference type="ARBA" id="ARBA00022976"/>
    </source>
</evidence>
<sequence>MHFEGIIGCFVLLYLPLCVLVAASFRTYPQLILVALLGAFTSYSSLLVTGIFYTVLQALLPHEKTSLVAYVVVLVNTVISTVFRGVCVLVIYRVECAARRYGQTVAKSSFRFAIISAAVGCGMGSVSSLRGSGTLLDATQRLTFYTDGTTLYDFSVCPRMPLLQHSVLQASLLLVCHIAWSVMTGQGMVAVMIRRDQRKLAASSSPNPSFSAEVYPCEAPMKAAGDVALEGREVPLPGANRDEHDPADTGGCEAYGNKMHPATDAAGNDPSTRGVHAESHHPGFLQREEQHSSDRPVCEPPSGQLPVGKDSLMSCGEVNGGDNAEAAAEVHNKTPLLPCKLQEPTVLHKAPSVAVASVVGASVLQFAFAFSSLLNSGAYNYATMEEVPYRGCATSLPFQILITTASLGAMWRLLKNECWGTIPSTTEC</sequence>
<evidence type="ECO:0000256" key="7">
    <source>
        <dbReference type="SAM" id="MobiDB-lite"/>
    </source>
</evidence>
<feature type="transmembrane region" description="Helical" evidence="8">
    <location>
        <begin position="112"/>
        <end position="129"/>
    </location>
</feature>
<dbReference type="GO" id="GO:0007219">
    <property type="term" value="P:Notch signaling pathway"/>
    <property type="evidence" value="ECO:0007669"/>
    <property type="project" value="UniProtKB-KW"/>
</dbReference>
<organism evidence="9">
    <name type="scientific">Trypanosoma congolense (strain IL3000)</name>
    <dbReference type="NCBI Taxonomy" id="1068625"/>
    <lineage>
        <taxon>Eukaryota</taxon>
        <taxon>Discoba</taxon>
        <taxon>Euglenozoa</taxon>
        <taxon>Kinetoplastea</taxon>
        <taxon>Metakinetoplastina</taxon>
        <taxon>Trypanosomatida</taxon>
        <taxon>Trypanosomatidae</taxon>
        <taxon>Trypanosoma</taxon>
        <taxon>Nannomonas</taxon>
    </lineage>
</organism>
<gene>
    <name evidence="9" type="ORF">TCIL3000_6_670</name>
</gene>
<comment type="similarity">
    <text evidence="2">Belongs to the APH-1 family.</text>
</comment>
<evidence type="ECO:0000256" key="5">
    <source>
        <dbReference type="ARBA" id="ARBA00022989"/>
    </source>
</evidence>
<dbReference type="PANTHER" id="PTHR12889">
    <property type="entry name" value="GAMMA-SECRETASE SUBUNIT APH-1"/>
    <property type="match status" value="1"/>
</dbReference>
<evidence type="ECO:0000256" key="1">
    <source>
        <dbReference type="ARBA" id="ARBA00004141"/>
    </source>
</evidence>
<dbReference type="InterPro" id="IPR009294">
    <property type="entry name" value="Aph-1"/>
</dbReference>
<keyword evidence="3 8" id="KW-0812">Transmembrane</keyword>
<dbReference type="AlphaFoldDB" id="G0UN79"/>
<evidence type="ECO:0000256" key="3">
    <source>
        <dbReference type="ARBA" id="ARBA00022692"/>
    </source>
</evidence>
<name>G0UN79_TRYCI</name>
<comment type="subcellular location">
    <subcellularLocation>
        <location evidence="1">Membrane</location>
        <topology evidence="1">Multi-pass membrane protein</topology>
    </subcellularLocation>
</comment>
<feature type="transmembrane region" description="Helical" evidence="8">
    <location>
        <begin position="6"/>
        <end position="25"/>
    </location>
</feature>
<keyword evidence="4" id="KW-0914">Notch signaling pathway</keyword>
<evidence type="ECO:0000256" key="6">
    <source>
        <dbReference type="ARBA" id="ARBA00023136"/>
    </source>
</evidence>
<proteinExistence type="inferred from homology"/>
<keyword evidence="5 8" id="KW-1133">Transmembrane helix</keyword>
<dbReference type="GO" id="GO:0016485">
    <property type="term" value="P:protein processing"/>
    <property type="evidence" value="ECO:0007669"/>
    <property type="project" value="InterPro"/>
</dbReference>
<protein>
    <submittedName>
        <fullName evidence="9">Uncharacterized protein</fullName>
    </submittedName>
</protein>
<evidence type="ECO:0000256" key="2">
    <source>
        <dbReference type="ARBA" id="ARBA00005577"/>
    </source>
</evidence>
<feature type="transmembrane region" description="Helical" evidence="8">
    <location>
        <begin position="32"/>
        <end position="55"/>
    </location>
</feature>